<accession>A0A4R1FU16</accession>
<keyword evidence="1" id="KW-0812">Transmembrane</keyword>
<feature type="transmembrane region" description="Helical" evidence="1">
    <location>
        <begin position="43"/>
        <end position="61"/>
    </location>
</feature>
<dbReference type="RefSeq" id="WP_067446047.1">
    <property type="nucleotide sequence ID" value="NZ_SMFR01000002.1"/>
</dbReference>
<feature type="transmembrane region" description="Helical" evidence="1">
    <location>
        <begin position="125"/>
        <end position="143"/>
    </location>
</feature>
<feature type="transmembrane region" description="Helical" evidence="1">
    <location>
        <begin position="327"/>
        <end position="347"/>
    </location>
</feature>
<keyword evidence="1" id="KW-0472">Membrane</keyword>
<organism evidence="2 3">
    <name type="scientific">Nocardia alba</name>
    <dbReference type="NCBI Taxonomy" id="225051"/>
    <lineage>
        <taxon>Bacteria</taxon>
        <taxon>Bacillati</taxon>
        <taxon>Actinomycetota</taxon>
        <taxon>Actinomycetes</taxon>
        <taxon>Mycobacteriales</taxon>
        <taxon>Nocardiaceae</taxon>
        <taxon>Nocardia</taxon>
    </lineage>
</organism>
<evidence type="ECO:0000313" key="3">
    <source>
        <dbReference type="Proteomes" id="UP000294856"/>
    </source>
</evidence>
<evidence type="ECO:0008006" key="4">
    <source>
        <dbReference type="Google" id="ProtNLM"/>
    </source>
</evidence>
<dbReference type="AlphaFoldDB" id="A0A4R1FU16"/>
<feature type="transmembrane region" description="Helical" evidence="1">
    <location>
        <begin position="298"/>
        <end position="321"/>
    </location>
</feature>
<protein>
    <recommendedName>
        <fullName evidence="4">MFS transporter</fullName>
    </recommendedName>
</protein>
<evidence type="ECO:0000256" key="1">
    <source>
        <dbReference type="SAM" id="Phobius"/>
    </source>
</evidence>
<sequence length="360" mass="35075">MAADRIRDATLTLAAAAAAPFAGGLLTLLTKPFGGVVGVPAQVVGYLTLTAFAAGILGAVVTMRYPLSPGLAAILAIPAGAGLAIAGATSAVWVFSVGVIVAGALAGPVLVCSRSLTWASASSTWWQTAMIAGFAGAAAVAAFTQLAPGAGLVAAGILTAVSGAVSYVISSTPQDSPVSQEETGARREPVGIPWRTSVFYGLTGLVVGGTVLPALHLLLFRWSELGREQAMLLLPAGVLALLVMALPAPSAGNIAPLIILAAGGPLLVATAPGSVTVAIGVCVTVVAATCAARGLDRVATGSAGPTAILTALGVAAGFGAVSVAGEFLGNGTALTVLTLTVLGGVSLGTRTTPAPERGIA</sequence>
<feature type="transmembrane region" description="Helical" evidence="1">
    <location>
        <begin position="257"/>
        <end position="286"/>
    </location>
</feature>
<dbReference type="EMBL" id="SMFR01000002">
    <property type="protein sequence ID" value="TCJ97119.1"/>
    <property type="molecule type" value="Genomic_DNA"/>
</dbReference>
<reference evidence="2 3" key="1">
    <citation type="submission" date="2019-03" db="EMBL/GenBank/DDBJ databases">
        <title>Genomic Encyclopedia of Type Strains, Phase IV (KMG-IV): sequencing the most valuable type-strain genomes for metagenomic binning, comparative biology and taxonomic classification.</title>
        <authorList>
            <person name="Goeker M."/>
        </authorList>
    </citation>
    <scope>NUCLEOTIDE SEQUENCE [LARGE SCALE GENOMIC DNA]</scope>
    <source>
        <strain evidence="2 3">DSM 44684</strain>
    </source>
</reference>
<evidence type="ECO:0000313" key="2">
    <source>
        <dbReference type="EMBL" id="TCJ97119.1"/>
    </source>
</evidence>
<keyword evidence="3" id="KW-1185">Reference proteome</keyword>
<feature type="transmembrane region" description="Helical" evidence="1">
    <location>
        <begin position="73"/>
        <end position="105"/>
    </location>
</feature>
<dbReference type="Proteomes" id="UP000294856">
    <property type="component" value="Unassembled WGS sequence"/>
</dbReference>
<name>A0A4R1FU16_9NOCA</name>
<feature type="transmembrane region" description="Helical" evidence="1">
    <location>
        <begin position="198"/>
        <end position="220"/>
    </location>
</feature>
<comment type="caution">
    <text evidence="2">The sequence shown here is derived from an EMBL/GenBank/DDBJ whole genome shotgun (WGS) entry which is preliminary data.</text>
</comment>
<proteinExistence type="predicted"/>
<gene>
    <name evidence="2" type="ORF">DFR71_3155</name>
</gene>
<dbReference type="STRING" id="1210063.GCA_001612665_00816"/>
<feature type="transmembrane region" description="Helical" evidence="1">
    <location>
        <begin position="232"/>
        <end position="251"/>
    </location>
</feature>
<keyword evidence="1" id="KW-1133">Transmembrane helix</keyword>